<feature type="region of interest" description="Disordered" evidence="1">
    <location>
        <begin position="474"/>
        <end position="502"/>
    </location>
</feature>
<protein>
    <submittedName>
        <fullName evidence="2">Uncharacterized protein</fullName>
    </submittedName>
</protein>
<accession>A0AAN7TD62</accession>
<dbReference type="EMBL" id="JAVRRL010000041">
    <property type="protein sequence ID" value="KAK5111227.1"/>
    <property type="molecule type" value="Genomic_DNA"/>
</dbReference>
<dbReference type="Proteomes" id="UP001310890">
    <property type="component" value="Unassembled WGS sequence"/>
</dbReference>
<name>A0AAN7TD62_9PEZI</name>
<reference evidence="2" key="1">
    <citation type="submission" date="2023-08" db="EMBL/GenBank/DDBJ databases">
        <title>Black Yeasts Isolated from many extreme environments.</title>
        <authorList>
            <person name="Coleine C."/>
            <person name="Stajich J.E."/>
            <person name="Selbmann L."/>
        </authorList>
    </citation>
    <scope>NUCLEOTIDE SEQUENCE</scope>
    <source>
        <strain evidence="2">CCFEE 5401</strain>
    </source>
</reference>
<feature type="compositionally biased region" description="Low complexity" evidence="1">
    <location>
        <begin position="263"/>
        <end position="275"/>
    </location>
</feature>
<organism evidence="2 3">
    <name type="scientific">Meristemomyces frigidus</name>
    <dbReference type="NCBI Taxonomy" id="1508187"/>
    <lineage>
        <taxon>Eukaryota</taxon>
        <taxon>Fungi</taxon>
        <taxon>Dikarya</taxon>
        <taxon>Ascomycota</taxon>
        <taxon>Pezizomycotina</taxon>
        <taxon>Dothideomycetes</taxon>
        <taxon>Dothideomycetidae</taxon>
        <taxon>Mycosphaerellales</taxon>
        <taxon>Teratosphaeriaceae</taxon>
        <taxon>Meristemomyces</taxon>
    </lineage>
</organism>
<dbReference type="AlphaFoldDB" id="A0AAN7TD62"/>
<evidence type="ECO:0000313" key="2">
    <source>
        <dbReference type="EMBL" id="KAK5111227.1"/>
    </source>
</evidence>
<proteinExistence type="predicted"/>
<feature type="compositionally biased region" description="Polar residues" evidence="1">
    <location>
        <begin position="371"/>
        <end position="384"/>
    </location>
</feature>
<gene>
    <name evidence="2" type="ORF">LTR62_005255</name>
</gene>
<feature type="compositionally biased region" description="Basic residues" evidence="1">
    <location>
        <begin position="490"/>
        <end position="502"/>
    </location>
</feature>
<comment type="caution">
    <text evidence="2">The sequence shown here is derived from an EMBL/GenBank/DDBJ whole genome shotgun (WGS) entry which is preliminary data.</text>
</comment>
<feature type="region of interest" description="Disordered" evidence="1">
    <location>
        <begin position="352"/>
        <end position="399"/>
    </location>
</feature>
<sequence>MLSRGFGSSLSMLDEEDDLEHGVTDFLGAWGKTKYQISDGRIYHSLFEANRAQRRLNNERSAMQSAAQSSQYVQLHVNETETNTTTTTTQQNNSNQILAQAHAVMMAERREAVVNHFIEMAAENGTPQAEVIAIRDNIYAGRADDMVLKQWEAIKSGRTAKQVAPAPQPVQQRVPMQIEDQQSYQQGGGSIMHQRAGVPKQQYLAHQQTITPQHQMPVSTKKSSSRHQKQNVAPPAPHGAAYSTHHNSQVQTQRHQQALPSHAAPQQPAYAAPYASQGIKQKAKQVVPPPAQQQWSQAVVQQPAYAAQCTNQVQKQKAKQMLLPPAQQRPLQSMQPQPAYDAQYTSQMQKHKHAVPPIASQRAIRAPPKSRASQQQNQISVPNFSPSGGAQAASGQQGMYMSTTTTTTTAAFPAGVQHAPSQTAVQFPGLHQVQELPAAMAQLQLTHGPEQPQDGMQYGQMALTSGPYAQDVDAFPRAIAPPAESSGRGKGGKKKERPRTQT</sequence>
<feature type="compositionally biased region" description="Polar residues" evidence="1">
    <location>
        <begin position="244"/>
        <end position="259"/>
    </location>
</feature>
<feature type="region of interest" description="Disordered" evidence="1">
    <location>
        <begin position="210"/>
        <end position="276"/>
    </location>
</feature>
<evidence type="ECO:0000313" key="3">
    <source>
        <dbReference type="Proteomes" id="UP001310890"/>
    </source>
</evidence>
<feature type="compositionally biased region" description="Polar residues" evidence="1">
    <location>
        <begin position="210"/>
        <end position="222"/>
    </location>
</feature>
<feature type="compositionally biased region" description="Low complexity" evidence="1">
    <location>
        <begin position="385"/>
        <end position="399"/>
    </location>
</feature>
<evidence type="ECO:0000256" key="1">
    <source>
        <dbReference type="SAM" id="MobiDB-lite"/>
    </source>
</evidence>